<dbReference type="PANTHER" id="PTHR30038">
    <property type="entry name" value="ALDEHYDE FERREDOXIN OXIDOREDUCTASE"/>
    <property type="match status" value="1"/>
</dbReference>
<feature type="domain" description="Aldehyde ferredoxin oxidoreductase N-terminal" evidence="1">
    <location>
        <begin position="4"/>
        <end position="128"/>
    </location>
</feature>
<name>X1T3P9_9ZZZZ</name>
<dbReference type="EMBL" id="BARW01011606">
    <property type="protein sequence ID" value="GAI74654.1"/>
    <property type="molecule type" value="Genomic_DNA"/>
</dbReference>
<dbReference type="InterPro" id="IPR013983">
    <property type="entry name" value="Ald_Fedxn_OxRdtase_N"/>
</dbReference>
<dbReference type="Gene3D" id="3.60.9.10">
    <property type="entry name" value="Aldehyde ferredoxin oxidoreductase, N-terminal domain"/>
    <property type="match status" value="1"/>
</dbReference>
<comment type="caution">
    <text evidence="2">The sequence shown here is derived from an EMBL/GenBank/DDBJ whole genome shotgun (WGS) entry which is preliminary data.</text>
</comment>
<dbReference type="InterPro" id="IPR036503">
    <property type="entry name" value="Ald_Fedxn_OxRdtase_N_sf"/>
</dbReference>
<dbReference type="AlphaFoldDB" id="X1T3P9"/>
<evidence type="ECO:0000313" key="2">
    <source>
        <dbReference type="EMBL" id="GAI74654.1"/>
    </source>
</evidence>
<proteinExistence type="predicted"/>
<sequence length="128" mass="14137">MFKNKKLLEVNLTNNTISRRKLKEKTLKNYLSGSGLATKLLYDELQTDLSPLHPDSPLLFFSGLLTGTSIPTACKLSICAKSPLTGIWNEATVGGTWGAELKFCGYEGIIIRGKAEKPVYLYITPKEI</sequence>
<dbReference type="Pfam" id="PF02730">
    <property type="entry name" value="AFOR_N"/>
    <property type="match status" value="1"/>
</dbReference>
<gene>
    <name evidence="2" type="ORF">S12H4_22307</name>
</gene>
<dbReference type="GO" id="GO:0051536">
    <property type="term" value="F:iron-sulfur cluster binding"/>
    <property type="evidence" value="ECO:0007669"/>
    <property type="project" value="InterPro"/>
</dbReference>
<dbReference type="GO" id="GO:0016625">
    <property type="term" value="F:oxidoreductase activity, acting on the aldehyde or oxo group of donors, iron-sulfur protein as acceptor"/>
    <property type="evidence" value="ECO:0007669"/>
    <property type="project" value="InterPro"/>
</dbReference>
<protein>
    <recommendedName>
        <fullName evidence="1">Aldehyde ferredoxin oxidoreductase N-terminal domain-containing protein</fullName>
    </recommendedName>
</protein>
<reference evidence="2" key="1">
    <citation type="journal article" date="2014" name="Front. Microbiol.">
        <title>High frequency of phylogenetically diverse reductive dehalogenase-homologous genes in deep subseafloor sedimentary metagenomes.</title>
        <authorList>
            <person name="Kawai M."/>
            <person name="Futagami T."/>
            <person name="Toyoda A."/>
            <person name="Takaki Y."/>
            <person name="Nishi S."/>
            <person name="Hori S."/>
            <person name="Arai W."/>
            <person name="Tsubouchi T."/>
            <person name="Morono Y."/>
            <person name="Uchiyama I."/>
            <person name="Ito T."/>
            <person name="Fujiyama A."/>
            <person name="Inagaki F."/>
            <person name="Takami H."/>
        </authorList>
    </citation>
    <scope>NUCLEOTIDE SEQUENCE</scope>
    <source>
        <strain evidence="2">Expedition CK06-06</strain>
    </source>
</reference>
<dbReference type="SMART" id="SM00790">
    <property type="entry name" value="AFOR_N"/>
    <property type="match status" value="1"/>
</dbReference>
<dbReference type="SUPFAM" id="SSF56228">
    <property type="entry name" value="Aldehyde ferredoxin oxidoreductase, N-terminal domain"/>
    <property type="match status" value="1"/>
</dbReference>
<dbReference type="InterPro" id="IPR051919">
    <property type="entry name" value="W-dependent_AOR"/>
</dbReference>
<feature type="non-terminal residue" evidence="2">
    <location>
        <position position="128"/>
    </location>
</feature>
<accession>X1T3P9</accession>
<evidence type="ECO:0000259" key="1">
    <source>
        <dbReference type="SMART" id="SM00790"/>
    </source>
</evidence>
<dbReference type="PANTHER" id="PTHR30038:SF0">
    <property type="entry name" value="TUNGSTEN-CONTAINING ALDEHYDE FERREDOXIN OXIDOREDUCTASE"/>
    <property type="match status" value="1"/>
</dbReference>
<organism evidence="2">
    <name type="scientific">marine sediment metagenome</name>
    <dbReference type="NCBI Taxonomy" id="412755"/>
    <lineage>
        <taxon>unclassified sequences</taxon>
        <taxon>metagenomes</taxon>
        <taxon>ecological metagenomes</taxon>
    </lineage>
</organism>